<proteinExistence type="predicted"/>
<dbReference type="PROSITE" id="PS01010">
    <property type="entry name" value="CRISP_2"/>
    <property type="match status" value="1"/>
</dbReference>
<organism evidence="5 6">
    <name type="scientific">Brassicogethes aeneus</name>
    <name type="common">Rape pollen beetle</name>
    <name type="synonym">Meligethes aeneus</name>
    <dbReference type="NCBI Taxonomy" id="1431903"/>
    <lineage>
        <taxon>Eukaryota</taxon>
        <taxon>Metazoa</taxon>
        <taxon>Ecdysozoa</taxon>
        <taxon>Arthropoda</taxon>
        <taxon>Hexapoda</taxon>
        <taxon>Insecta</taxon>
        <taxon>Pterygota</taxon>
        <taxon>Neoptera</taxon>
        <taxon>Endopterygota</taxon>
        <taxon>Coleoptera</taxon>
        <taxon>Polyphaga</taxon>
        <taxon>Cucujiformia</taxon>
        <taxon>Nitidulidae</taxon>
        <taxon>Meligethinae</taxon>
        <taxon>Brassicogethes</taxon>
    </lineage>
</organism>
<keyword evidence="6" id="KW-1185">Reference proteome</keyword>
<dbReference type="Gene3D" id="3.40.33.10">
    <property type="entry name" value="CAP"/>
    <property type="match status" value="2"/>
</dbReference>
<dbReference type="InterPro" id="IPR035940">
    <property type="entry name" value="CAP_sf"/>
</dbReference>
<dbReference type="CDD" id="cd05380">
    <property type="entry name" value="CAP_euk"/>
    <property type="match status" value="2"/>
</dbReference>
<keyword evidence="3" id="KW-0732">Signal</keyword>
<evidence type="ECO:0000256" key="3">
    <source>
        <dbReference type="SAM" id="SignalP"/>
    </source>
</evidence>
<evidence type="ECO:0000259" key="4">
    <source>
        <dbReference type="SMART" id="SM00198"/>
    </source>
</evidence>
<dbReference type="PRINTS" id="PR00837">
    <property type="entry name" value="V5TPXLIKE"/>
</dbReference>
<dbReference type="GO" id="GO:0005576">
    <property type="term" value="C:extracellular region"/>
    <property type="evidence" value="ECO:0007669"/>
    <property type="project" value="UniProtKB-SubCell"/>
</dbReference>
<dbReference type="PRINTS" id="PR00838">
    <property type="entry name" value="V5ALLERGEN"/>
</dbReference>
<dbReference type="InterPro" id="IPR018244">
    <property type="entry name" value="Allrgn_V5/Tpx1_CS"/>
</dbReference>
<feature type="signal peptide" evidence="3">
    <location>
        <begin position="1"/>
        <end position="17"/>
    </location>
</feature>
<dbReference type="InterPro" id="IPR014044">
    <property type="entry name" value="CAP_dom"/>
</dbReference>
<dbReference type="Pfam" id="PF00188">
    <property type="entry name" value="CAP"/>
    <property type="match status" value="2"/>
</dbReference>
<feature type="chain" id="PRO_5040114645" description="SCP domain-containing protein" evidence="3">
    <location>
        <begin position="18"/>
        <end position="407"/>
    </location>
</feature>
<comment type="subcellular location">
    <subcellularLocation>
        <location evidence="1">Secreted</location>
    </subcellularLocation>
</comment>
<gene>
    <name evidence="5" type="ORF">MELIAE_LOCUS6202</name>
</gene>
<dbReference type="EMBL" id="OV121135">
    <property type="protein sequence ID" value="CAH0554662.1"/>
    <property type="molecule type" value="Genomic_DNA"/>
</dbReference>
<protein>
    <recommendedName>
        <fullName evidence="4">SCP domain-containing protein</fullName>
    </recommendedName>
</protein>
<dbReference type="InterPro" id="IPR002413">
    <property type="entry name" value="V5_allergen-like"/>
</dbReference>
<dbReference type="InterPro" id="IPR001283">
    <property type="entry name" value="CRISP-related"/>
</dbReference>
<reference evidence="5" key="1">
    <citation type="submission" date="2021-12" db="EMBL/GenBank/DDBJ databases">
        <authorList>
            <person name="King R."/>
        </authorList>
    </citation>
    <scope>NUCLEOTIDE SEQUENCE</scope>
</reference>
<dbReference type="Proteomes" id="UP001154078">
    <property type="component" value="Chromosome 4"/>
</dbReference>
<dbReference type="SMART" id="SM00198">
    <property type="entry name" value="SCP"/>
    <property type="match status" value="2"/>
</dbReference>
<dbReference type="AlphaFoldDB" id="A0A9P0FFX0"/>
<evidence type="ECO:0000256" key="2">
    <source>
        <dbReference type="ARBA" id="ARBA00022525"/>
    </source>
</evidence>
<dbReference type="OrthoDB" id="43654at2759"/>
<evidence type="ECO:0000313" key="6">
    <source>
        <dbReference type="Proteomes" id="UP001154078"/>
    </source>
</evidence>
<feature type="domain" description="SCP" evidence="4">
    <location>
        <begin position="219"/>
        <end position="379"/>
    </location>
</feature>
<accession>A0A9P0FFX0</accession>
<name>A0A9P0FFX0_BRAAE</name>
<sequence length="407" mass="46658">MKVFLIFFAVCVSLSLATDYCKLSCTTVKNNKTIVEENSRCNCSPVKDCTVHPMTDEIRNSIVDLHNRVRSRLATGKEPLYPKEVANMREMSYDMELEKMAECHANKCKKGHDTCRKTEEFPSVGQNIFKVSGKIFDDKWLSLNRTQKIKAWYNEIKDMDPTDYDNYQACVAVSLATDYCELTCEKYEKGKIKNEVNTRCLHEDCSPVQGCKNHAMTDEIRQKILDVHNKLRSKIASGTEPLYKGEVANMREMSYDMDLEKMAECHANQCMFSHDKCRRTPAFTRVGQNIYQSSSSVFWQSWLSENQIYKLKMWYDEIKDMDNSNYANYQNKHKPGAVIGHFTQFVWAESYKIGCARSSSEKNQFLIICNYGPAGNFINNPVFISGSKCSECPPGTTCSENYDGLCS</sequence>
<feature type="domain" description="SCP" evidence="4">
    <location>
        <begin position="57"/>
        <end position="194"/>
    </location>
</feature>
<evidence type="ECO:0000313" key="5">
    <source>
        <dbReference type="EMBL" id="CAH0554662.1"/>
    </source>
</evidence>
<keyword evidence="2" id="KW-0964">Secreted</keyword>
<dbReference type="SUPFAM" id="SSF55797">
    <property type="entry name" value="PR-1-like"/>
    <property type="match status" value="2"/>
</dbReference>
<dbReference type="PANTHER" id="PTHR10334">
    <property type="entry name" value="CYSTEINE-RICH SECRETORY PROTEIN-RELATED"/>
    <property type="match status" value="1"/>
</dbReference>
<evidence type="ECO:0000256" key="1">
    <source>
        <dbReference type="ARBA" id="ARBA00004613"/>
    </source>
</evidence>